<dbReference type="EMBL" id="CP003273">
    <property type="protein sequence ID" value="AGL03176.1"/>
    <property type="molecule type" value="Genomic_DNA"/>
</dbReference>
<protein>
    <recommendedName>
        <fullName evidence="3">Nucleotidyl transferase AbiEii/AbiGii toxin family protein</fullName>
    </recommendedName>
</protein>
<gene>
    <name evidence="1" type="ORF">Desgi_3867</name>
</gene>
<dbReference type="Gene3D" id="3.10.450.620">
    <property type="entry name" value="JHP933, nucleotidyltransferase-like core domain"/>
    <property type="match status" value="1"/>
</dbReference>
<dbReference type="HOGENOM" id="CLU_058622_0_0_9"/>
<dbReference type="OrthoDB" id="1550603at2"/>
<organism evidence="1 2">
    <name type="scientific">Desulfoscipio gibsoniae DSM 7213</name>
    <dbReference type="NCBI Taxonomy" id="767817"/>
    <lineage>
        <taxon>Bacteria</taxon>
        <taxon>Bacillati</taxon>
        <taxon>Bacillota</taxon>
        <taxon>Clostridia</taxon>
        <taxon>Eubacteriales</taxon>
        <taxon>Desulfallaceae</taxon>
        <taxon>Desulfoscipio</taxon>
    </lineage>
</organism>
<dbReference type="Pfam" id="PF08843">
    <property type="entry name" value="AbiEii"/>
    <property type="match status" value="1"/>
</dbReference>
<accession>R4KU81</accession>
<sequence length="315" mass="36772">MFNADRKYYLALSEKSGFHKDVIEKVHRLTTILEYTNSNAFLRDRLVLKGGTALNLTIFNLPRLSVDLDFDFHSYDDRETVLKDRIKVKELFQAYLNREGYTVSQKSKDHFALESIVIGYQNNAGNHDNIKIEVNYSLRHHILPIVKRKIHTSLFGELGEVRTLNGIELTASKTAALFNRLAARDFYDLYNVKRYSIISEEDYDLYCKAVVFYGSISGDQAKLNFSPNRVNELTKRTVYQDLYPMLVKSERLDLDYAKSEVKEFLSSTIVVIPEQKEYLQQFFQGNYKPELLFSGEMLENIKNHPMAIWKTMNRR</sequence>
<keyword evidence="2" id="KW-1185">Reference proteome</keyword>
<name>R4KU81_9FIRM</name>
<evidence type="ECO:0008006" key="3">
    <source>
        <dbReference type="Google" id="ProtNLM"/>
    </source>
</evidence>
<dbReference type="InterPro" id="IPR014942">
    <property type="entry name" value="AbiEii"/>
</dbReference>
<evidence type="ECO:0000313" key="2">
    <source>
        <dbReference type="Proteomes" id="UP000013520"/>
    </source>
</evidence>
<reference evidence="1 2" key="1">
    <citation type="submission" date="2012-01" db="EMBL/GenBank/DDBJ databases">
        <title>Complete sequence of Desulfotomaculum gibsoniae DSM 7213.</title>
        <authorList>
            <consortium name="US DOE Joint Genome Institute"/>
            <person name="Lucas S."/>
            <person name="Han J."/>
            <person name="Lapidus A."/>
            <person name="Cheng J.-F."/>
            <person name="Goodwin L."/>
            <person name="Pitluck S."/>
            <person name="Peters L."/>
            <person name="Ovchinnikova G."/>
            <person name="Teshima H."/>
            <person name="Detter J.C."/>
            <person name="Han C."/>
            <person name="Tapia R."/>
            <person name="Land M."/>
            <person name="Hauser L."/>
            <person name="Kyrpides N."/>
            <person name="Ivanova N."/>
            <person name="Pagani I."/>
            <person name="Parshina S."/>
            <person name="Plugge C."/>
            <person name="Muyzer G."/>
            <person name="Kuever J."/>
            <person name="Ivanova A."/>
            <person name="Nazina T."/>
            <person name="Klenk H.-P."/>
            <person name="Brambilla E."/>
            <person name="Spring S."/>
            <person name="Stams A.F."/>
            <person name="Woyke T."/>
        </authorList>
    </citation>
    <scope>NUCLEOTIDE SEQUENCE [LARGE SCALE GENOMIC DNA]</scope>
    <source>
        <strain evidence="1 2">DSM 7213</strain>
    </source>
</reference>
<dbReference type="AlphaFoldDB" id="R4KU81"/>
<dbReference type="KEGG" id="dgi:Desgi_3867"/>
<dbReference type="RefSeq" id="WP_006520577.1">
    <property type="nucleotide sequence ID" value="NC_021184.1"/>
</dbReference>
<dbReference type="Proteomes" id="UP000013520">
    <property type="component" value="Chromosome"/>
</dbReference>
<evidence type="ECO:0000313" key="1">
    <source>
        <dbReference type="EMBL" id="AGL03176.1"/>
    </source>
</evidence>
<proteinExistence type="predicted"/>
<dbReference type="STRING" id="767817.Desgi_3867"/>
<dbReference type="eggNOG" id="COG2253">
    <property type="taxonomic scope" value="Bacteria"/>
</dbReference>